<gene>
    <name evidence="1" type="ORF">ANSO36C_45640</name>
</gene>
<protein>
    <submittedName>
        <fullName evidence="1">Uncharacterized protein</fullName>
    </submittedName>
</protein>
<dbReference type="EMBL" id="AP025732">
    <property type="protein sequence ID" value="BDI18762.1"/>
    <property type="molecule type" value="Genomic_DNA"/>
</dbReference>
<accession>A0ABM7Z6N4</accession>
<dbReference type="Proteomes" id="UP001055453">
    <property type="component" value="Chromosome"/>
</dbReference>
<keyword evidence="2" id="KW-1185">Reference proteome</keyword>
<dbReference type="RefSeq" id="WP_251956306.1">
    <property type="nucleotide sequence ID" value="NZ_AP025732.1"/>
</dbReference>
<organism evidence="1 2">
    <name type="scientific">Nostoc cf. commune SO-36</name>
    <dbReference type="NCBI Taxonomy" id="449208"/>
    <lineage>
        <taxon>Bacteria</taxon>
        <taxon>Bacillati</taxon>
        <taxon>Cyanobacteriota</taxon>
        <taxon>Cyanophyceae</taxon>
        <taxon>Nostocales</taxon>
        <taxon>Nostocaceae</taxon>
        <taxon>Nostoc</taxon>
    </lineage>
</organism>
<reference evidence="1" key="1">
    <citation type="submission" date="2022-04" db="EMBL/GenBank/DDBJ databases">
        <title>Complete genome sequence of a cyanobacterium, Nostoc sp. SO-36, isolated in Antarctica.</title>
        <authorList>
            <person name="Kanesaki Y."/>
            <person name="Effendi D."/>
            <person name="Sakamoto T."/>
            <person name="Ohtani S."/>
            <person name="Awai K."/>
        </authorList>
    </citation>
    <scope>NUCLEOTIDE SEQUENCE</scope>
    <source>
        <strain evidence="1">SO-36</strain>
    </source>
</reference>
<evidence type="ECO:0000313" key="2">
    <source>
        <dbReference type="Proteomes" id="UP001055453"/>
    </source>
</evidence>
<name>A0ABM7Z6N4_NOSCO</name>
<proteinExistence type="predicted"/>
<evidence type="ECO:0000313" key="1">
    <source>
        <dbReference type="EMBL" id="BDI18762.1"/>
    </source>
</evidence>
<sequence>MFQCQIELLINVLPENSEADYITVAKYDFEPPDLQVGKEVWVHWEVWDKLYSLKCKVTGRKNVICSKGTHPDYKDKYVFLLRIFIETEDREDKLQEIKENLKKHNPHLK</sequence>